<dbReference type="AlphaFoldDB" id="M8A928"/>
<accession>M8A928</accession>
<name>M8A928_TRIUA</name>
<dbReference type="Gene3D" id="1.25.40.20">
    <property type="entry name" value="Ankyrin repeat-containing domain"/>
    <property type="match status" value="1"/>
</dbReference>
<dbReference type="PANTHER" id="PTHR24121">
    <property type="entry name" value="NO MECHANORECEPTOR POTENTIAL C, ISOFORM D-RELATED"/>
    <property type="match status" value="1"/>
</dbReference>
<dbReference type="InterPro" id="IPR036770">
    <property type="entry name" value="Ankyrin_rpt-contain_sf"/>
</dbReference>
<organism evidence="2">
    <name type="scientific">Triticum urartu</name>
    <name type="common">Red wild einkorn</name>
    <name type="synonym">Crithodium urartu</name>
    <dbReference type="NCBI Taxonomy" id="4572"/>
    <lineage>
        <taxon>Eukaryota</taxon>
        <taxon>Viridiplantae</taxon>
        <taxon>Streptophyta</taxon>
        <taxon>Embryophyta</taxon>
        <taxon>Tracheophyta</taxon>
        <taxon>Spermatophyta</taxon>
        <taxon>Magnoliopsida</taxon>
        <taxon>Liliopsida</taxon>
        <taxon>Poales</taxon>
        <taxon>Poaceae</taxon>
        <taxon>BOP clade</taxon>
        <taxon>Pooideae</taxon>
        <taxon>Triticodae</taxon>
        <taxon>Triticeae</taxon>
        <taxon>Triticinae</taxon>
        <taxon>Triticum</taxon>
    </lineage>
</organism>
<protein>
    <submittedName>
        <fullName evidence="2">Uncharacterized protein</fullName>
    </submittedName>
</protein>
<dbReference type="SMART" id="SM00248">
    <property type="entry name" value="ANK"/>
    <property type="match status" value="3"/>
</dbReference>
<proteinExistence type="predicted"/>
<dbReference type="EMBL" id="KD004686">
    <property type="protein sequence ID" value="EMS68551.1"/>
    <property type="molecule type" value="Genomic_DNA"/>
</dbReference>
<evidence type="ECO:0000313" key="2">
    <source>
        <dbReference type="EMBL" id="EMS68551.1"/>
    </source>
</evidence>
<sequence length="379" mass="41177">MPPAPLPTRRAGGVRMDDAPPEPDPDREDDVDDGAKDDGGGSESGTASASRRSGAAAAGVSSSLGGGNEIPMSKISRPHYAPRQVHPGPRLPTWTRTRPSRPVSRGCWWLYVVAFPLRLLASRGCRDREYLWPGVLHTHRGSEMHPSEAHKESKLDVQQHQPELLMAARKGDSKRLSAILGNDNTSTRPVVLVPTVVVDIERVETLEMDSILHVVAASDDGENFLECARVIHSKAQHLLDAGNSKGDTPFHCAAKAGGMKMLSRLIDLARADGGDARVKKMLRQQNKQGETTLHEALRWADKKTMEDLVNKLMTEDAGLACIPHANGTSPLYLAVSLGHDAIPDLLHSMNKDLSYCGPDGQNVMHVAVLRGKVRLLQFP</sequence>
<feature type="region of interest" description="Disordered" evidence="1">
    <location>
        <begin position="1"/>
        <end position="101"/>
    </location>
</feature>
<dbReference type="PANTHER" id="PTHR24121:SF21">
    <property type="entry name" value="ANKYRIN REPEAT FAMILY PROTEIN"/>
    <property type="match status" value="1"/>
</dbReference>
<evidence type="ECO:0000256" key="1">
    <source>
        <dbReference type="SAM" id="MobiDB-lite"/>
    </source>
</evidence>
<feature type="compositionally biased region" description="Acidic residues" evidence="1">
    <location>
        <begin position="19"/>
        <end position="32"/>
    </location>
</feature>
<dbReference type="SUPFAM" id="SSF48403">
    <property type="entry name" value="Ankyrin repeat"/>
    <property type="match status" value="1"/>
</dbReference>
<feature type="compositionally biased region" description="Low complexity" evidence="1">
    <location>
        <begin position="44"/>
        <end position="63"/>
    </location>
</feature>
<dbReference type="InterPro" id="IPR002110">
    <property type="entry name" value="Ankyrin_rpt"/>
</dbReference>
<dbReference type="Pfam" id="PF00023">
    <property type="entry name" value="Ank"/>
    <property type="match status" value="1"/>
</dbReference>
<dbReference type="STRING" id="4572.M8A928"/>
<gene>
    <name evidence="2" type="ORF">TRIUR3_32276</name>
</gene>
<reference evidence="2" key="1">
    <citation type="journal article" date="2013" name="Nature">
        <title>Draft genome of the wheat A-genome progenitor Triticum urartu.</title>
        <authorList>
            <person name="Ling H.Q."/>
            <person name="Zhao S."/>
            <person name="Liu D."/>
            <person name="Wang J."/>
            <person name="Sun H."/>
            <person name="Zhang C."/>
            <person name="Fan H."/>
            <person name="Li D."/>
            <person name="Dong L."/>
            <person name="Tao Y."/>
            <person name="Gao C."/>
            <person name="Wu H."/>
            <person name="Li Y."/>
            <person name="Cui Y."/>
            <person name="Guo X."/>
            <person name="Zheng S."/>
            <person name="Wang B."/>
            <person name="Yu K."/>
            <person name="Liang Q."/>
            <person name="Yang W."/>
            <person name="Lou X."/>
            <person name="Chen J."/>
            <person name="Feng M."/>
            <person name="Jian J."/>
            <person name="Zhang X."/>
            <person name="Luo G."/>
            <person name="Jiang Y."/>
            <person name="Liu J."/>
            <person name="Wang Z."/>
            <person name="Sha Y."/>
            <person name="Zhang B."/>
            <person name="Wu H."/>
            <person name="Tang D."/>
            <person name="Shen Q."/>
            <person name="Xue P."/>
            <person name="Zou S."/>
            <person name="Wang X."/>
            <person name="Liu X."/>
            <person name="Wang F."/>
            <person name="Yang Y."/>
            <person name="An X."/>
            <person name="Dong Z."/>
            <person name="Zhang K."/>
            <person name="Zhang X."/>
            <person name="Luo M.C."/>
            <person name="Dvorak J."/>
            <person name="Tong Y."/>
            <person name="Wang J."/>
            <person name="Yang H."/>
            <person name="Li Z."/>
            <person name="Wang D."/>
            <person name="Zhang A."/>
            <person name="Wang J."/>
        </authorList>
    </citation>
    <scope>NUCLEOTIDE SEQUENCE</scope>
</reference>